<organism evidence="2 3">
    <name type="scientific">Perkinsus olseni</name>
    <name type="common">Perkinsus atlanticus</name>
    <dbReference type="NCBI Taxonomy" id="32597"/>
    <lineage>
        <taxon>Eukaryota</taxon>
        <taxon>Sar</taxon>
        <taxon>Alveolata</taxon>
        <taxon>Perkinsozoa</taxon>
        <taxon>Perkinsea</taxon>
        <taxon>Perkinsida</taxon>
        <taxon>Perkinsidae</taxon>
        <taxon>Perkinsus</taxon>
    </lineage>
</organism>
<sequence length="251" mass="28306">MGKMNPFYHLLGKIKSEFKMKDFQCYEIADYIEQNPTTGYEPGRAWLGKFMVDEAGPEYHDFKKLQEEKGRAVNAFVPEHLSERREERSRRGVPFESTTECFDFIDGDDFQGSLGTTDVLALRVWDLLERKKCHWPLSLARAAEVACLRLVYKSLVLPRYLAAGFGDVDFGEGFAGRSQTRGNGPPSEGVPGTTPLDGANQSYWGCRIKYENLIVFVDELANPNNDTISNFVSMALQSEMGPGEDSVEIEY</sequence>
<dbReference type="EMBL" id="JABANO010018425">
    <property type="protein sequence ID" value="KAF4731866.1"/>
    <property type="molecule type" value="Genomic_DNA"/>
</dbReference>
<dbReference type="Proteomes" id="UP000553632">
    <property type="component" value="Unassembled WGS sequence"/>
</dbReference>
<protein>
    <submittedName>
        <fullName evidence="2">Uncharacterized protein</fullName>
    </submittedName>
</protein>
<dbReference type="AlphaFoldDB" id="A0A7J6SHK7"/>
<accession>A0A7J6SHK7</accession>
<evidence type="ECO:0000313" key="2">
    <source>
        <dbReference type="EMBL" id="KAF4731866.1"/>
    </source>
</evidence>
<feature type="non-terminal residue" evidence="2">
    <location>
        <position position="251"/>
    </location>
</feature>
<evidence type="ECO:0000256" key="1">
    <source>
        <dbReference type="SAM" id="MobiDB-lite"/>
    </source>
</evidence>
<keyword evidence="3" id="KW-1185">Reference proteome</keyword>
<feature type="region of interest" description="Disordered" evidence="1">
    <location>
        <begin position="176"/>
        <end position="196"/>
    </location>
</feature>
<reference evidence="2 3" key="1">
    <citation type="submission" date="2020-04" db="EMBL/GenBank/DDBJ databases">
        <title>Perkinsus olseni comparative genomics.</title>
        <authorList>
            <person name="Bogema D.R."/>
        </authorList>
    </citation>
    <scope>NUCLEOTIDE SEQUENCE [LARGE SCALE GENOMIC DNA]</scope>
    <source>
        <strain evidence="2 3">ATCC PRA-207</strain>
    </source>
</reference>
<gene>
    <name evidence="2" type="ORF">FOZ63_004508</name>
</gene>
<evidence type="ECO:0000313" key="3">
    <source>
        <dbReference type="Proteomes" id="UP000553632"/>
    </source>
</evidence>
<comment type="caution">
    <text evidence="2">The sequence shown here is derived from an EMBL/GenBank/DDBJ whole genome shotgun (WGS) entry which is preliminary data.</text>
</comment>
<name>A0A7J6SHK7_PEROL</name>
<proteinExistence type="predicted"/>